<dbReference type="GO" id="GO:0009103">
    <property type="term" value="P:lipopolysaccharide biosynthetic process"/>
    <property type="evidence" value="ECO:0007669"/>
    <property type="project" value="UniProtKB-ARBA"/>
</dbReference>
<dbReference type="InterPro" id="IPR050297">
    <property type="entry name" value="LipidA_mod_glycosyltrf_83"/>
</dbReference>
<feature type="transmembrane region" description="Helical" evidence="8">
    <location>
        <begin position="397"/>
        <end position="418"/>
    </location>
</feature>
<comment type="caution">
    <text evidence="10">The sequence shown here is derived from an EMBL/GenBank/DDBJ whole genome shotgun (WGS) entry which is preliminary data.</text>
</comment>
<keyword evidence="2" id="KW-1003">Cell membrane</keyword>
<feature type="transmembrane region" description="Helical" evidence="8">
    <location>
        <begin position="116"/>
        <end position="139"/>
    </location>
</feature>
<feature type="transmembrane region" description="Helical" evidence="8">
    <location>
        <begin position="304"/>
        <end position="329"/>
    </location>
</feature>
<feature type="transmembrane region" description="Helical" evidence="8">
    <location>
        <begin position="198"/>
        <end position="225"/>
    </location>
</feature>
<keyword evidence="6 8" id="KW-1133">Transmembrane helix</keyword>
<evidence type="ECO:0000256" key="2">
    <source>
        <dbReference type="ARBA" id="ARBA00022475"/>
    </source>
</evidence>
<name>A0A1G1W931_9BACT</name>
<feature type="transmembrane region" description="Helical" evidence="8">
    <location>
        <begin position="146"/>
        <end position="166"/>
    </location>
</feature>
<sequence length="540" mass="61739">MTLKYRNILFALAAFLIVSLMGVLMLQAVRNDSPTSDEPPHILSGYAALKYGIDYIDAEHPLFAKSLASTPLLFQNIKFDKEDPIFTSRDVEFNVGKMFTYSRNFLNFSGNNPDSILFSTRIPLILLTVFFGIVVFLFTTKLFGKGAALLATFLYATEPNILAHGSLVNTDLAATGFILLSIYALYLYFERQERKRLIFLIVSLALSFLSKHSTFILFPLILIFMEILYRNQKYKPRIHLLAVFFGVFSIIFLFYGLLSFRERGLVGFFPYEYFKGLILIPYGLSHDQRFSYLLGQSYFGGRWYYFPIVILAKTQILTLLLFLISLTAISLKKFQLTKRQFLLLFVPPVVYLTVAMISKFNIGVRHMLPIYPFMIILGAGGFFALARLTLKNFSKQISFAIVGLALLIIIAGRIWSVWTTFPSFLSYYNAAFGGTASGWKVSDDSNYDWGQDLKRLADYVHQNNIKSIAFDNYTGFFATKYYDIPATKITVNDKNYKGYLALSASVIVYNETQKNTYSWVIDHHKPIFRAGQSIFVYKIE</sequence>
<feature type="transmembrane region" description="Helical" evidence="8">
    <location>
        <begin position="172"/>
        <end position="189"/>
    </location>
</feature>
<evidence type="ECO:0000256" key="5">
    <source>
        <dbReference type="ARBA" id="ARBA00022692"/>
    </source>
</evidence>
<evidence type="ECO:0000313" key="10">
    <source>
        <dbReference type="EMBL" id="OGY24134.1"/>
    </source>
</evidence>
<feature type="transmembrane region" description="Helical" evidence="8">
    <location>
        <begin position="341"/>
        <end position="358"/>
    </location>
</feature>
<evidence type="ECO:0000256" key="7">
    <source>
        <dbReference type="ARBA" id="ARBA00023136"/>
    </source>
</evidence>
<protein>
    <recommendedName>
        <fullName evidence="9">Glycosyltransferase RgtA/B/C/D-like domain-containing protein</fullName>
    </recommendedName>
</protein>
<evidence type="ECO:0000256" key="3">
    <source>
        <dbReference type="ARBA" id="ARBA00022676"/>
    </source>
</evidence>
<evidence type="ECO:0000256" key="1">
    <source>
        <dbReference type="ARBA" id="ARBA00004651"/>
    </source>
</evidence>
<keyword evidence="4" id="KW-0808">Transferase</keyword>
<dbReference type="STRING" id="1802593.A2172_01150"/>
<dbReference type="Proteomes" id="UP000176631">
    <property type="component" value="Unassembled WGS sequence"/>
</dbReference>
<evidence type="ECO:0000256" key="6">
    <source>
        <dbReference type="ARBA" id="ARBA00022989"/>
    </source>
</evidence>
<feature type="transmembrane region" description="Helical" evidence="8">
    <location>
        <begin position="237"/>
        <end position="258"/>
    </location>
</feature>
<dbReference type="GO" id="GO:0016763">
    <property type="term" value="F:pentosyltransferase activity"/>
    <property type="evidence" value="ECO:0007669"/>
    <property type="project" value="TreeGrafter"/>
</dbReference>
<dbReference type="Pfam" id="PF13231">
    <property type="entry name" value="PMT_2"/>
    <property type="match status" value="1"/>
</dbReference>
<evidence type="ECO:0000259" key="9">
    <source>
        <dbReference type="Pfam" id="PF13231"/>
    </source>
</evidence>
<comment type="subcellular location">
    <subcellularLocation>
        <location evidence="1">Cell membrane</location>
        <topology evidence="1">Multi-pass membrane protein</topology>
    </subcellularLocation>
</comment>
<reference evidence="10 11" key="1">
    <citation type="journal article" date="2016" name="Nat. Commun.">
        <title>Thousands of microbial genomes shed light on interconnected biogeochemical processes in an aquifer system.</title>
        <authorList>
            <person name="Anantharaman K."/>
            <person name="Brown C.T."/>
            <person name="Hug L.A."/>
            <person name="Sharon I."/>
            <person name="Castelle C.J."/>
            <person name="Probst A.J."/>
            <person name="Thomas B.C."/>
            <person name="Singh A."/>
            <person name="Wilkins M.J."/>
            <person name="Karaoz U."/>
            <person name="Brodie E.L."/>
            <person name="Williams K.H."/>
            <person name="Hubbard S.S."/>
            <person name="Banfield J.F."/>
        </authorList>
    </citation>
    <scope>NUCLEOTIDE SEQUENCE [LARGE SCALE GENOMIC DNA]</scope>
</reference>
<keyword evidence="5 8" id="KW-0812">Transmembrane</keyword>
<keyword evidence="3" id="KW-0328">Glycosyltransferase</keyword>
<feature type="transmembrane region" description="Helical" evidence="8">
    <location>
        <begin position="265"/>
        <end position="284"/>
    </location>
</feature>
<dbReference type="PANTHER" id="PTHR33908:SF11">
    <property type="entry name" value="MEMBRANE PROTEIN"/>
    <property type="match status" value="1"/>
</dbReference>
<dbReference type="PANTHER" id="PTHR33908">
    <property type="entry name" value="MANNOSYLTRANSFERASE YKCB-RELATED"/>
    <property type="match status" value="1"/>
</dbReference>
<organism evidence="10 11">
    <name type="scientific">Candidatus Woykebacteria bacterium RBG_13_40_15</name>
    <dbReference type="NCBI Taxonomy" id="1802593"/>
    <lineage>
        <taxon>Bacteria</taxon>
        <taxon>Candidatus Woykeibacteriota</taxon>
    </lineage>
</organism>
<dbReference type="InterPro" id="IPR038731">
    <property type="entry name" value="RgtA/B/C-like"/>
</dbReference>
<proteinExistence type="predicted"/>
<gene>
    <name evidence="10" type="ORF">A2172_01150</name>
</gene>
<evidence type="ECO:0000313" key="11">
    <source>
        <dbReference type="Proteomes" id="UP000176631"/>
    </source>
</evidence>
<accession>A0A1G1W931</accession>
<evidence type="ECO:0000256" key="4">
    <source>
        <dbReference type="ARBA" id="ARBA00022679"/>
    </source>
</evidence>
<dbReference type="GO" id="GO:0005886">
    <property type="term" value="C:plasma membrane"/>
    <property type="evidence" value="ECO:0007669"/>
    <property type="project" value="UniProtKB-SubCell"/>
</dbReference>
<dbReference type="EMBL" id="MHCP01000015">
    <property type="protein sequence ID" value="OGY24134.1"/>
    <property type="molecule type" value="Genomic_DNA"/>
</dbReference>
<dbReference type="AlphaFoldDB" id="A0A1G1W931"/>
<evidence type="ECO:0000256" key="8">
    <source>
        <dbReference type="SAM" id="Phobius"/>
    </source>
</evidence>
<keyword evidence="7 8" id="KW-0472">Membrane</keyword>
<feature type="transmembrane region" description="Helical" evidence="8">
    <location>
        <begin position="7"/>
        <end position="29"/>
    </location>
</feature>
<feature type="domain" description="Glycosyltransferase RgtA/B/C/D-like" evidence="9">
    <location>
        <begin position="118"/>
        <end position="248"/>
    </location>
</feature>
<feature type="transmembrane region" description="Helical" evidence="8">
    <location>
        <begin position="370"/>
        <end position="390"/>
    </location>
</feature>